<keyword evidence="5" id="KW-1185">Reference proteome</keyword>
<dbReference type="AlphaFoldDB" id="A0AAV7HL53"/>
<dbReference type="GO" id="GO:0005634">
    <property type="term" value="C:nucleus"/>
    <property type="evidence" value="ECO:0007669"/>
    <property type="project" value="UniProtKB-SubCell"/>
</dbReference>
<dbReference type="Gene3D" id="3.10.20.90">
    <property type="entry name" value="Phosphatidylinositol 3-kinase Catalytic Subunit, Chain A, domain 1"/>
    <property type="match status" value="1"/>
</dbReference>
<dbReference type="PROSITE" id="PS50053">
    <property type="entry name" value="UBIQUITIN_2"/>
    <property type="match status" value="1"/>
</dbReference>
<evidence type="ECO:0000256" key="1">
    <source>
        <dbReference type="RuleBase" id="RU361190"/>
    </source>
</evidence>
<dbReference type="InterPro" id="IPR022617">
    <property type="entry name" value="Rad60/SUMO-like_dom"/>
</dbReference>
<keyword evidence="1" id="KW-0539">Nucleus</keyword>
<protein>
    <recommendedName>
        <fullName evidence="1">Small ubiquitin-related modifier</fullName>
        <shortName evidence="1">SUMO</shortName>
    </recommendedName>
</protein>
<dbReference type="PANTHER" id="PTHR10562">
    <property type="entry name" value="SMALL UBIQUITIN-RELATED MODIFIER"/>
    <property type="match status" value="1"/>
</dbReference>
<name>A0AAV7HL53_DENCH</name>
<reference evidence="4 5" key="1">
    <citation type="journal article" date="2021" name="Hortic Res">
        <title>Chromosome-scale assembly of the Dendrobium chrysotoxum genome enhances the understanding of orchid evolution.</title>
        <authorList>
            <person name="Zhang Y."/>
            <person name="Zhang G.Q."/>
            <person name="Zhang D."/>
            <person name="Liu X.D."/>
            <person name="Xu X.Y."/>
            <person name="Sun W.H."/>
            <person name="Yu X."/>
            <person name="Zhu X."/>
            <person name="Wang Z.W."/>
            <person name="Zhao X."/>
            <person name="Zhong W.Y."/>
            <person name="Chen H."/>
            <person name="Yin W.L."/>
            <person name="Huang T."/>
            <person name="Niu S.C."/>
            <person name="Liu Z.J."/>
        </authorList>
    </citation>
    <scope>NUCLEOTIDE SEQUENCE [LARGE SCALE GENOMIC DNA]</scope>
    <source>
        <strain evidence="4">Lindl</strain>
    </source>
</reference>
<feature type="domain" description="Ubiquitin-like" evidence="3">
    <location>
        <begin position="22"/>
        <end position="93"/>
    </location>
</feature>
<sequence>MASTSSEQDKGQSKKRKGEAILNLKVKSQDGEEVSYRANATTKISELKNDYCKRQPFPINYIDFFFDGRQIRDEDTPEQLKMKDGDEIEALIH</sequence>
<proteinExistence type="inferred from homology"/>
<comment type="caution">
    <text evidence="4">The sequence shown here is derived from an EMBL/GenBank/DDBJ whole genome shotgun (WGS) entry which is preliminary data.</text>
</comment>
<comment type="similarity">
    <text evidence="1">Belongs to the ubiquitin family. SUMO subfamily.</text>
</comment>
<gene>
    <name evidence="4" type="ORF">IEQ34_002100</name>
</gene>
<dbReference type="Pfam" id="PF11976">
    <property type="entry name" value="Rad60-SLD"/>
    <property type="match status" value="1"/>
</dbReference>
<dbReference type="SMART" id="SM00213">
    <property type="entry name" value="UBQ"/>
    <property type="match status" value="1"/>
</dbReference>
<feature type="region of interest" description="Disordered" evidence="2">
    <location>
        <begin position="1"/>
        <end position="20"/>
    </location>
</feature>
<dbReference type="InterPro" id="IPR029071">
    <property type="entry name" value="Ubiquitin-like_domsf"/>
</dbReference>
<dbReference type="Proteomes" id="UP000775213">
    <property type="component" value="Unassembled WGS sequence"/>
</dbReference>
<evidence type="ECO:0000313" key="5">
    <source>
        <dbReference type="Proteomes" id="UP000775213"/>
    </source>
</evidence>
<dbReference type="InterPro" id="IPR000626">
    <property type="entry name" value="Ubiquitin-like_dom"/>
</dbReference>
<organism evidence="4 5">
    <name type="scientific">Dendrobium chrysotoxum</name>
    <name type="common">Orchid</name>
    <dbReference type="NCBI Taxonomy" id="161865"/>
    <lineage>
        <taxon>Eukaryota</taxon>
        <taxon>Viridiplantae</taxon>
        <taxon>Streptophyta</taxon>
        <taxon>Embryophyta</taxon>
        <taxon>Tracheophyta</taxon>
        <taxon>Spermatophyta</taxon>
        <taxon>Magnoliopsida</taxon>
        <taxon>Liliopsida</taxon>
        <taxon>Asparagales</taxon>
        <taxon>Orchidaceae</taxon>
        <taxon>Epidendroideae</taxon>
        <taxon>Malaxideae</taxon>
        <taxon>Dendrobiinae</taxon>
        <taxon>Dendrobium</taxon>
    </lineage>
</organism>
<evidence type="ECO:0000259" key="3">
    <source>
        <dbReference type="PROSITE" id="PS50053"/>
    </source>
</evidence>
<comment type="subcellular location">
    <subcellularLocation>
        <location evidence="1">Nucleus</location>
    </subcellularLocation>
</comment>
<evidence type="ECO:0000313" key="4">
    <source>
        <dbReference type="EMBL" id="KAH0468868.1"/>
    </source>
</evidence>
<accession>A0AAV7HL53</accession>
<evidence type="ECO:0000256" key="2">
    <source>
        <dbReference type="SAM" id="MobiDB-lite"/>
    </source>
</evidence>
<dbReference type="SUPFAM" id="SSF54236">
    <property type="entry name" value="Ubiquitin-like"/>
    <property type="match status" value="1"/>
</dbReference>
<dbReference type="EMBL" id="JAGFBR010000003">
    <property type="protein sequence ID" value="KAH0468868.1"/>
    <property type="molecule type" value="Genomic_DNA"/>
</dbReference>
<keyword evidence="1" id="KW-0833">Ubl conjugation pathway</keyword>